<keyword evidence="2" id="KW-1185">Reference proteome</keyword>
<organism evidence="1 2">
    <name type="scientific">Aspergillus melleus</name>
    <dbReference type="NCBI Taxonomy" id="138277"/>
    <lineage>
        <taxon>Eukaryota</taxon>
        <taxon>Fungi</taxon>
        <taxon>Dikarya</taxon>
        <taxon>Ascomycota</taxon>
        <taxon>Pezizomycotina</taxon>
        <taxon>Eurotiomycetes</taxon>
        <taxon>Eurotiomycetidae</taxon>
        <taxon>Eurotiales</taxon>
        <taxon>Aspergillaceae</taxon>
        <taxon>Aspergillus</taxon>
        <taxon>Aspergillus subgen. Circumdati</taxon>
    </lineage>
</organism>
<protein>
    <submittedName>
        <fullName evidence="1">Uncharacterized protein</fullName>
    </submittedName>
</protein>
<dbReference type="EMBL" id="JAOPJF010000050">
    <property type="protein sequence ID" value="KAK1142480.1"/>
    <property type="molecule type" value="Genomic_DNA"/>
</dbReference>
<accession>A0ACC3AXR4</accession>
<sequence length="229" mass="25474">MGVLPSAAKASFEPVLKALEKYNGTSLFITVTWFEFPSYPTYYNTMSGAQISGGSANSALTSRMFDKKALTSDRTALREMIGVVAGTHDELTIMSIELNGGGQVSKHDPLSGLNPAWRFAYMVEVVSRGWSKGADEKTAKAVKTDISYKKNWAMRKLTPFLGSNLNEADRNDPLWATDFYGTHYIPLTIIKKKYDPEDFFYCPTCVGSKAWYQKFLPHKDYGPLCSTGL</sequence>
<dbReference type="Proteomes" id="UP001177260">
    <property type="component" value="Unassembled WGS sequence"/>
</dbReference>
<name>A0ACC3AXR4_9EURO</name>
<evidence type="ECO:0000313" key="2">
    <source>
        <dbReference type="Proteomes" id="UP001177260"/>
    </source>
</evidence>
<gene>
    <name evidence="1" type="ORF">N8T08_007842</name>
</gene>
<comment type="caution">
    <text evidence="1">The sequence shown here is derived from an EMBL/GenBank/DDBJ whole genome shotgun (WGS) entry which is preliminary data.</text>
</comment>
<reference evidence="1 2" key="1">
    <citation type="journal article" date="2023" name="ACS Omega">
        <title>Identification of the Neoaspergillic Acid Biosynthesis Gene Cluster by Establishing an In Vitro CRISPR-Ribonucleoprotein Genetic System in Aspergillus melleus.</title>
        <authorList>
            <person name="Yuan B."/>
            <person name="Grau M.F."/>
            <person name="Murata R.M."/>
            <person name="Torok T."/>
            <person name="Venkateswaran K."/>
            <person name="Stajich J.E."/>
            <person name="Wang C.C.C."/>
        </authorList>
    </citation>
    <scope>NUCLEOTIDE SEQUENCE [LARGE SCALE GENOMIC DNA]</scope>
    <source>
        <strain evidence="1 2">IMV 1140</strain>
    </source>
</reference>
<proteinExistence type="predicted"/>
<evidence type="ECO:0000313" key="1">
    <source>
        <dbReference type="EMBL" id="KAK1142480.1"/>
    </source>
</evidence>